<evidence type="ECO:0000256" key="5">
    <source>
        <dbReference type="ARBA" id="ARBA00022960"/>
    </source>
</evidence>
<dbReference type="InterPro" id="IPR013221">
    <property type="entry name" value="Mur_ligase_cen"/>
</dbReference>
<dbReference type="GO" id="GO:0051301">
    <property type="term" value="P:cell division"/>
    <property type="evidence" value="ECO:0007669"/>
    <property type="project" value="UniProtKB-KW"/>
</dbReference>
<feature type="domain" description="Mur ligase C-terminal" evidence="10">
    <location>
        <begin position="310"/>
        <end position="437"/>
    </location>
</feature>
<dbReference type="GO" id="GO:0005524">
    <property type="term" value="F:ATP binding"/>
    <property type="evidence" value="ECO:0007669"/>
    <property type="project" value="UniProtKB-KW"/>
</dbReference>
<dbReference type="OrthoDB" id="9804126at2"/>
<dbReference type="Gene3D" id="3.40.1190.10">
    <property type="entry name" value="Mur-like, catalytic domain"/>
    <property type="match status" value="1"/>
</dbReference>
<evidence type="ECO:0000259" key="9">
    <source>
        <dbReference type="Pfam" id="PF01225"/>
    </source>
</evidence>
<dbReference type="EMBL" id="BHXQ01000001">
    <property type="protein sequence ID" value="GCC49979.1"/>
    <property type="molecule type" value="Genomic_DNA"/>
</dbReference>
<protein>
    <submittedName>
        <fullName evidence="12">Peptidoglycan synthetase</fullName>
    </submittedName>
</protein>
<dbReference type="InterPro" id="IPR004101">
    <property type="entry name" value="Mur_ligase_C"/>
</dbReference>
<evidence type="ECO:0000313" key="13">
    <source>
        <dbReference type="Proteomes" id="UP000288227"/>
    </source>
</evidence>
<dbReference type="InterPro" id="IPR036615">
    <property type="entry name" value="Mur_ligase_C_dom_sf"/>
</dbReference>
<gene>
    <name evidence="12" type="ORF">SanaruYs_01940</name>
</gene>
<dbReference type="AlphaFoldDB" id="A0A401U530"/>
<dbReference type="GO" id="GO:0016881">
    <property type="term" value="F:acid-amino acid ligase activity"/>
    <property type="evidence" value="ECO:0007669"/>
    <property type="project" value="InterPro"/>
</dbReference>
<dbReference type="PANTHER" id="PTHR43445">
    <property type="entry name" value="UDP-N-ACETYLMURAMATE--L-ALANINE LIGASE-RELATED"/>
    <property type="match status" value="1"/>
</dbReference>
<evidence type="ECO:0000256" key="2">
    <source>
        <dbReference type="ARBA" id="ARBA00022618"/>
    </source>
</evidence>
<keyword evidence="7" id="KW-0131">Cell cycle</keyword>
<dbReference type="PANTHER" id="PTHR43445:SF5">
    <property type="entry name" value="UDP-N-ACETYLMURAMATE--L-ALANYL-GAMMA-D-GLUTAMYL-MESO-2,6-DIAMINOHEPTANDIOATE LIGASE"/>
    <property type="match status" value="1"/>
</dbReference>
<keyword evidence="8" id="KW-0961">Cell wall biogenesis/degradation</keyword>
<accession>A0A401U530</accession>
<proteinExistence type="predicted"/>
<dbReference type="RefSeq" id="WP_127120640.1">
    <property type="nucleotide sequence ID" value="NZ_BHXQ01000001.1"/>
</dbReference>
<keyword evidence="1" id="KW-0436">Ligase</keyword>
<dbReference type="Pfam" id="PF01225">
    <property type="entry name" value="Mur_ligase"/>
    <property type="match status" value="1"/>
</dbReference>
<feature type="domain" description="Mur ligase central" evidence="11">
    <location>
        <begin position="113"/>
        <end position="284"/>
    </location>
</feature>
<evidence type="ECO:0000256" key="8">
    <source>
        <dbReference type="ARBA" id="ARBA00023316"/>
    </source>
</evidence>
<evidence type="ECO:0000256" key="4">
    <source>
        <dbReference type="ARBA" id="ARBA00022840"/>
    </source>
</evidence>
<dbReference type="GO" id="GO:0009252">
    <property type="term" value="P:peptidoglycan biosynthetic process"/>
    <property type="evidence" value="ECO:0007669"/>
    <property type="project" value="UniProtKB-KW"/>
</dbReference>
<evidence type="ECO:0000313" key="12">
    <source>
        <dbReference type="EMBL" id="GCC49979.1"/>
    </source>
</evidence>
<keyword evidence="6" id="KW-0573">Peptidoglycan synthesis</keyword>
<evidence type="ECO:0000256" key="3">
    <source>
        <dbReference type="ARBA" id="ARBA00022741"/>
    </source>
</evidence>
<dbReference type="GO" id="GO:0008360">
    <property type="term" value="P:regulation of cell shape"/>
    <property type="evidence" value="ECO:0007669"/>
    <property type="project" value="UniProtKB-KW"/>
</dbReference>
<keyword evidence="13" id="KW-1185">Reference proteome</keyword>
<evidence type="ECO:0000259" key="11">
    <source>
        <dbReference type="Pfam" id="PF08245"/>
    </source>
</evidence>
<evidence type="ECO:0000256" key="6">
    <source>
        <dbReference type="ARBA" id="ARBA00022984"/>
    </source>
</evidence>
<keyword evidence="4" id="KW-0067">ATP-binding</keyword>
<dbReference type="Gene3D" id="3.40.50.720">
    <property type="entry name" value="NAD(P)-binding Rossmann-like Domain"/>
    <property type="match status" value="1"/>
</dbReference>
<dbReference type="GO" id="GO:0071555">
    <property type="term" value="P:cell wall organization"/>
    <property type="evidence" value="ECO:0007669"/>
    <property type="project" value="UniProtKB-KW"/>
</dbReference>
<keyword evidence="5" id="KW-0133">Cell shape</keyword>
<organism evidence="12 13">
    <name type="scientific">Chryseotalea sanaruensis</name>
    <dbReference type="NCBI Taxonomy" id="2482724"/>
    <lineage>
        <taxon>Bacteria</taxon>
        <taxon>Pseudomonadati</taxon>
        <taxon>Bacteroidota</taxon>
        <taxon>Cytophagia</taxon>
        <taxon>Cytophagales</taxon>
        <taxon>Chryseotaleaceae</taxon>
        <taxon>Chryseotalea</taxon>
    </lineage>
</organism>
<dbReference type="Proteomes" id="UP000288227">
    <property type="component" value="Unassembled WGS sequence"/>
</dbReference>
<dbReference type="InterPro" id="IPR036565">
    <property type="entry name" value="Mur-like_cat_sf"/>
</dbReference>
<dbReference type="SUPFAM" id="SSF53623">
    <property type="entry name" value="MurD-like peptide ligases, catalytic domain"/>
    <property type="match status" value="1"/>
</dbReference>
<comment type="caution">
    <text evidence="12">The sequence shown here is derived from an EMBL/GenBank/DDBJ whole genome shotgun (WGS) entry which is preliminary data.</text>
</comment>
<sequence>MAVKLQKIHFIAIGGSVMHNLAIALKESGHTVTGSDDEIYEPSRSFLQQQGLLPPYEGWNPAILDKSYDVVILGMHAKKENPELLKAQELGLKIFSFPEYIFEQSRDKQRVVVAGSHGKTTTTALITHVLNYHKRKFDYVIGARVEGLTHTVKLSDAPVIIIEGDEYLSSALDPTPKFLRYQHHIGVITGIAWDHANVFPTEEDYVKQFDLFGDQTPKGGMLIYCEQDSMSLMIGKKERHDVFTIPYKTHPHAEENHKCYLTNGKERYPIKIFGTHNLQNISAAKEALKKIGITAEMFFEAVSSFEGASGRLQKVKEVHGTTIFKDFAHAPSKVKATIKAVKDLYNDRELIACFELHTYSSLNKNFLPQYKDSFKNANTAVVYFNPEKVKAKGFPEISTDELKKAFANPALQIFTTAQDLSNFLKQQQYKNKNLLMMSSGNFGGLDINQLASELI</sequence>
<keyword evidence="3" id="KW-0547">Nucleotide-binding</keyword>
<dbReference type="Pfam" id="PF02875">
    <property type="entry name" value="Mur_ligase_C"/>
    <property type="match status" value="1"/>
</dbReference>
<keyword evidence="2" id="KW-0132">Cell division</keyword>
<dbReference type="InterPro" id="IPR050061">
    <property type="entry name" value="MurCDEF_pg_biosynth"/>
</dbReference>
<feature type="domain" description="Mur ligase N-terminal catalytic" evidence="9">
    <location>
        <begin position="7"/>
        <end position="101"/>
    </location>
</feature>
<dbReference type="SUPFAM" id="SSF53244">
    <property type="entry name" value="MurD-like peptide ligases, peptide-binding domain"/>
    <property type="match status" value="1"/>
</dbReference>
<reference evidence="12 13" key="1">
    <citation type="submission" date="2018-11" db="EMBL/GenBank/DDBJ databases">
        <title>Chryseotalea sanarue gen. nov., sp., nov., a member of the family Cytophagaceae, isolated from a brackish lake in Hamamatsu Japan.</title>
        <authorList>
            <person name="Maejima Y."/>
            <person name="Iino T."/>
            <person name="Muraguchi Y."/>
            <person name="Fukuda K."/>
            <person name="Ohkuma M."/>
            <person name="Moriuchi R."/>
            <person name="Dohra H."/>
            <person name="Kimbara K."/>
            <person name="Shintani M."/>
        </authorList>
    </citation>
    <scope>NUCLEOTIDE SEQUENCE [LARGE SCALE GENOMIC DNA]</scope>
    <source>
        <strain evidence="12 13">Ys</strain>
    </source>
</reference>
<evidence type="ECO:0000256" key="1">
    <source>
        <dbReference type="ARBA" id="ARBA00022598"/>
    </source>
</evidence>
<evidence type="ECO:0000256" key="7">
    <source>
        <dbReference type="ARBA" id="ARBA00023306"/>
    </source>
</evidence>
<dbReference type="Pfam" id="PF08245">
    <property type="entry name" value="Mur_ligase_M"/>
    <property type="match status" value="1"/>
</dbReference>
<name>A0A401U530_9BACT</name>
<evidence type="ECO:0000259" key="10">
    <source>
        <dbReference type="Pfam" id="PF02875"/>
    </source>
</evidence>
<dbReference type="InterPro" id="IPR000713">
    <property type="entry name" value="Mur_ligase_N"/>
</dbReference>
<dbReference type="Gene3D" id="3.90.190.20">
    <property type="entry name" value="Mur ligase, C-terminal domain"/>
    <property type="match status" value="1"/>
</dbReference>
<dbReference type="SUPFAM" id="SSF51984">
    <property type="entry name" value="MurCD N-terminal domain"/>
    <property type="match status" value="1"/>
</dbReference>